<reference evidence="5 6" key="1">
    <citation type="submission" date="2016-06" db="EMBL/GenBank/DDBJ databases">
        <title>Genome sequence of Porphyrobacter dokdonensis DSW-74.</title>
        <authorList>
            <person name="Kim J.F."/>
            <person name="Song J.Y."/>
        </authorList>
    </citation>
    <scope>NUCLEOTIDE SEQUENCE [LARGE SCALE GENOMIC DNA]</scope>
    <source>
        <strain evidence="5 6">DSW-74</strain>
    </source>
</reference>
<dbReference type="CDD" id="cd00090">
    <property type="entry name" value="HTH_ARSR"/>
    <property type="match status" value="1"/>
</dbReference>
<dbReference type="PROSITE" id="PS50987">
    <property type="entry name" value="HTH_ARSR_2"/>
    <property type="match status" value="1"/>
</dbReference>
<dbReference type="EMBL" id="LZYB01000008">
    <property type="protein sequence ID" value="OBV09995.1"/>
    <property type="molecule type" value="Genomic_DNA"/>
</dbReference>
<evidence type="ECO:0000313" key="6">
    <source>
        <dbReference type="Proteomes" id="UP000092484"/>
    </source>
</evidence>
<dbReference type="SMART" id="SM00418">
    <property type="entry name" value="HTH_ARSR"/>
    <property type="match status" value="1"/>
</dbReference>
<organism evidence="5 6">
    <name type="scientific">Erythrobacter dokdonensis DSW-74</name>
    <dbReference type="NCBI Taxonomy" id="1300349"/>
    <lineage>
        <taxon>Bacteria</taxon>
        <taxon>Pseudomonadati</taxon>
        <taxon>Pseudomonadota</taxon>
        <taxon>Alphaproteobacteria</taxon>
        <taxon>Sphingomonadales</taxon>
        <taxon>Erythrobacteraceae</taxon>
        <taxon>Erythrobacter/Porphyrobacter group</taxon>
        <taxon>Erythrobacter</taxon>
    </lineage>
</organism>
<dbReference type="InterPro" id="IPR036388">
    <property type="entry name" value="WH-like_DNA-bd_sf"/>
</dbReference>
<name>A0A1A7BFJ5_9SPHN</name>
<dbReference type="GO" id="GO:0003677">
    <property type="term" value="F:DNA binding"/>
    <property type="evidence" value="ECO:0007669"/>
    <property type="project" value="UniProtKB-KW"/>
</dbReference>
<evidence type="ECO:0000256" key="1">
    <source>
        <dbReference type="ARBA" id="ARBA00023015"/>
    </source>
</evidence>
<dbReference type="InterPro" id="IPR011991">
    <property type="entry name" value="ArsR-like_HTH"/>
</dbReference>
<dbReference type="SUPFAM" id="SSF46785">
    <property type="entry name" value="Winged helix' DNA-binding domain"/>
    <property type="match status" value="1"/>
</dbReference>
<proteinExistence type="predicted"/>
<keyword evidence="2" id="KW-0238">DNA-binding</keyword>
<dbReference type="Gene3D" id="1.10.10.10">
    <property type="entry name" value="Winged helix-like DNA-binding domain superfamily/Winged helix DNA-binding domain"/>
    <property type="match status" value="1"/>
</dbReference>
<dbReference type="PRINTS" id="PR00778">
    <property type="entry name" value="HTHARSR"/>
</dbReference>
<dbReference type="STRING" id="1300349.I603_2556"/>
<dbReference type="RefSeq" id="WP_068865590.1">
    <property type="nucleotide sequence ID" value="NZ_LZYB01000008.1"/>
</dbReference>
<dbReference type="PANTHER" id="PTHR33154:SF33">
    <property type="entry name" value="TRANSCRIPTIONAL REPRESSOR SDPR"/>
    <property type="match status" value="1"/>
</dbReference>
<evidence type="ECO:0000313" key="5">
    <source>
        <dbReference type="EMBL" id="OBV09995.1"/>
    </source>
</evidence>
<sequence>MPSRKIVATELANVLRQISHPDRIRLLLKLQAGDMTVNEIAEALEIPATRVSQHLGVLRAIALVETESQAQKRVYRLNQPELALWLIDGIDFIAHRLGRASAKDIEMAKDLWQQEASETVI</sequence>
<dbReference type="GO" id="GO:0003700">
    <property type="term" value="F:DNA-binding transcription factor activity"/>
    <property type="evidence" value="ECO:0007669"/>
    <property type="project" value="InterPro"/>
</dbReference>
<protein>
    <submittedName>
        <fullName evidence="5">Transcriptional regulator, ArsR family</fullName>
    </submittedName>
</protein>
<gene>
    <name evidence="5" type="ORF">I603_2556</name>
</gene>
<keyword evidence="6" id="KW-1185">Reference proteome</keyword>
<dbReference type="InterPro" id="IPR051081">
    <property type="entry name" value="HTH_MetalResp_TranReg"/>
</dbReference>
<comment type="caution">
    <text evidence="5">The sequence shown here is derived from an EMBL/GenBank/DDBJ whole genome shotgun (WGS) entry which is preliminary data.</text>
</comment>
<keyword evidence="3" id="KW-0804">Transcription</keyword>
<dbReference type="Pfam" id="PF01022">
    <property type="entry name" value="HTH_5"/>
    <property type="match status" value="1"/>
</dbReference>
<dbReference type="PANTHER" id="PTHR33154">
    <property type="entry name" value="TRANSCRIPTIONAL REGULATOR, ARSR FAMILY"/>
    <property type="match status" value="1"/>
</dbReference>
<evidence type="ECO:0000256" key="3">
    <source>
        <dbReference type="ARBA" id="ARBA00023163"/>
    </source>
</evidence>
<accession>A0A1A7BFJ5</accession>
<evidence type="ECO:0000259" key="4">
    <source>
        <dbReference type="PROSITE" id="PS50987"/>
    </source>
</evidence>
<dbReference type="Proteomes" id="UP000092484">
    <property type="component" value="Unassembled WGS sequence"/>
</dbReference>
<keyword evidence="1" id="KW-0805">Transcription regulation</keyword>
<dbReference type="NCBIfam" id="NF033788">
    <property type="entry name" value="HTH_metalloreg"/>
    <property type="match status" value="1"/>
</dbReference>
<evidence type="ECO:0000256" key="2">
    <source>
        <dbReference type="ARBA" id="ARBA00023125"/>
    </source>
</evidence>
<feature type="domain" description="HTH arsR-type" evidence="4">
    <location>
        <begin position="3"/>
        <end position="97"/>
    </location>
</feature>
<dbReference type="InterPro" id="IPR036390">
    <property type="entry name" value="WH_DNA-bd_sf"/>
</dbReference>
<dbReference type="AlphaFoldDB" id="A0A1A7BFJ5"/>
<dbReference type="InterPro" id="IPR001845">
    <property type="entry name" value="HTH_ArsR_DNA-bd_dom"/>
</dbReference>